<dbReference type="AlphaFoldDB" id="A0A1I0FIL3"/>
<sequence>MKKHIWIKSAITSFILVVLPLSVNAAQIYDSEITTPINGYRPYLPSVGPYLYQQANPDVIYKAIENDGQKVQVKAGDTLRVPTYLIDDAYSVYYTWADLDSTNTASDIEDKEQINLTFEWYLLEANSTEIKPGENATLLTSDDGVVNDDGEIGPSYTVGLNAVGSQIGFRIKAWSERGLPKEGVYLDVPNIAYLGKQTSPVDPSLPPVTKVPEPGLEEDKHPDIEDKVVGMDNEFIVKIYDITDGEEKAVLLEEDTPIYVTRTYKASVEKWDAVSLDYVDKTAEYEDFLTWSLYEVQDSNETTPVYEFMTANGMINNIPTEAKALKAFSPLETPFTYDAVDLAEIKAKFIKGDNTVFKLQDTNQDALPQAATLAPNFSEQSLQLKVRLVLP</sequence>
<evidence type="ECO:0000256" key="1">
    <source>
        <dbReference type="SAM" id="SignalP"/>
    </source>
</evidence>
<dbReference type="RefSeq" id="WP_093322357.1">
    <property type="nucleotide sequence ID" value="NZ_FOHV01000042.1"/>
</dbReference>
<proteinExistence type="predicted"/>
<evidence type="ECO:0000313" key="2">
    <source>
        <dbReference type="EMBL" id="SET57874.1"/>
    </source>
</evidence>
<feature type="signal peptide" evidence="1">
    <location>
        <begin position="1"/>
        <end position="25"/>
    </location>
</feature>
<keyword evidence="3" id="KW-1185">Reference proteome</keyword>
<dbReference type="EMBL" id="FOHV01000042">
    <property type="protein sequence ID" value="SET57874.1"/>
    <property type="molecule type" value="Genomic_DNA"/>
</dbReference>
<protein>
    <submittedName>
        <fullName evidence="2">Uncharacterized protein</fullName>
    </submittedName>
</protein>
<dbReference type="Proteomes" id="UP000242642">
    <property type="component" value="Unassembled WGS sequence"/>
</dbReference>
<accession>A0A1I0FIL3</accession>
<dbReference type="STRING" id="1123402.SAMN02583745_02776"/>
<reference evidence="3" key="1">
    <citation type="submission" date="2016-10" db="EMBL/GenBank/DDBJ databases">
        <authorList>
            <person name="Varghese N."/>
            <person name="Submissions S."/>
        </authorList>
    </citation>
    <scope>NUCLEOTIDE SEQUENCE [LARGE SCALE GENOMIC DNA]</scope>
    <source>
        <strain evidence="3">DSM 18579</strain>
    </source>
</reference>
<name>A0A1I0FIL3_9GAMM</name>
<evidence type="ECO:0000313" key="3">
    <source>
        <dbReference type="Proteomes" id="UP000242642"/>
    </source>
</evidence>
<gene>
    <name evidence="2" type="ORF">SAMN02583745_02776</name>
</gene>
<keyword evidence="1" id="KW-0732">Signal</keyword>
<feature type="chain" id="PRO_5017433741" evidence="1">
    <location>
        <begin position="26"/>
        <end position="391"/>
    </location>
</feature>
<organism evidence="2 3">
    <name type="scientific">Thorsellia anophelis DSM 18579</name>
    <dbReference type="NCBI Taxonomy" id="1123402"/>
    <lineage>
        <taxon>Bacteria</taxon>
        <taxon>Pseudomonadati</taxon>
        <taxon>Pseudomonadota</taxon>
        <taxon>Gammaproteobacteria</taxon>
        <taxon>Enterobacterales</taxon>
        <taxon>Thorselliaceae</taxon>
        <taxon>Thorsellia</taxon>
    </lineage>
</organism>